<dbReference type="Proteomes" id="UP000694941">
    <property type="component" value="Unplaced"/>
</dbReference>
<dbReference type="EC" id="3.4.19.12" evidence="2"/>
<dbReference type="RefSeq" id="XP_022258731.1">
    <property type="nucleotide sequence ID" value="XM_022403023.1"/>
</dbReference>
<dbReference type="SUPFAM" id="SSF54001">
    <property type="entry name" value="Cysteine proteinases"/>
    <property type="match status" value="1"/>
</dbReference>
<feature type="region of interest" description="Disordered" evidence="3">
    <location>
        <begin position="432"/>
        <end position="475"/>
    </location>
</feature>
<evidence type="ECO:0000259" key="4">
    <source>
        <dbReference type="PROSITE" id="PS50235"/>
    </source>
</evidence>
<comment type="catalytic activity">
    <reaction evidence="1">
        <text>Thiol-dependent hydrolysis of ester, thioester, amide, peptide and isopeptide bonds formed by the C-terminal Gly of ubiquitin (a 76-residue protein attached to proteins as an intracellular targeting signal).</text>
        <dbReference type="EC" id="3.4.19.12"/>
    </reaction>
</comment>
<dbReference type="InterPro" id="IPR028889">
    <property type="entry name" value="USP"/>
</dbReference>
<feature type="compositionally biased region" description="Basic and acidic residues" evidence="3">
    <location>
        <begin position="432"/>
        <end position="461"/>
    </location>
</feature>
<dbReference type="GeneID" id="111089847"/>
<name>A0ABM1TS75_LIMPO</name>
<sequence length="475" mass="53508">IVLIELGDDGFQQTYSDDDSLSLVDENQEVYAVETPEFKPATQSEGEYILLLWVNRIGTGTQGRMFGSPYVVQISREATFKEIQKQMLVAMDDILQNDVSLENIGIVLRLRVIGGLSGKCYLPSDVDHPLYMPTVDHALEALEATTLTGPQHLKLIVEWDQETKEEMISDVEVLMEVDPSVQKLRNQQKQVPKVTLDECFQHYFVEEKLGEDNAWMCPSCRQHQLGVKQLSLWSCPDYFIIHLKRFRQSSSQRTKLKSLVEFPVSGLDMAPYVAQRNPILINSHPNGMWTWSPWKRPRTQNFTYPEENVYELYAVCNHHGNMQAGHYTGKLNDEFFNGVSGIFDYSNGVSGIFDYSNGVSGIFDYSNGVSGIFDYSNGVSGIFDYSNGVSGIFDYSNGVSESSFDTINLRHKGPFQRGERRFASMIPLTPPKKDLLVDRHSGDEAPKEEVGKSDLDEKSDKGASPGQTVFRVTAV</sequence>
<evidence type="ECO:0000313" key="5">
    <source>
        <dbReference type="Proteomes" id="UP000694941"/>
    </source>
</evidence>
<reference evidence="6" key="1">
    <citation type="submission" date="2025-08" db="UniProtKB">
        <authorList>
            <consortium name="RefSeq"/>
        </authorList>
    </citation>
    <scope>IDENTIFICATION</scope>
    <source>
        <tissue evidence="6">Muscle</tissue>
    </source>
</reference>
<evidence type="ECO:0000313" key="6">
    <source>
        <dbReference type="RefSeq" id="XP_022258731.1"/>
    </source>
</evidence>
<dbReference type="PROSITE" id="PS50235">
    <property type="entry name" value="USP_3"/>
    <property type="match status" value="1"/>
</dbReference>
<evidence type="ECO:0000256" key="1">
    <source>
        <dbReference type="ARBA" id="ARBA00000707"/>
    </source>
</evidence>
<keyword evidence="5" id="KW-1185">Reference proteome</keyword>
<dbReference type="InterPro" id="IPR038765">
    <property type="entry name" value="Papain-like_cys_pep_sf"/>
</dbReference>
<dbReference type="Gene3D" id="3.90.70.10">
    <property type="entry name" value="Cysteine proteinases"/>
    <property type="match status" value="1"/>
</dbReference>
<feature type="non-terminal residue" evidence="6">
    <location>
        <position position="1"/>
    </location>
</feature>
<dbReference type="Pfam" id="PF00443">
    <property type="entry name" value="UCH"/>
    <property type="match status" value="1"/>
</dbReference>
<accession>A0ABM1TS75</accession>
<gene>
    <name evidence="6" type="primary">LOC111089847</name>
</gene>
<dbReference type="PANTHER" id="PTHR21646">
    <property type="entry name" value="UBIQUITIN CARBOXYL-TERMINAL HYDROLASE"/>
    <property type="match status" value="1"/>
</dbReference>
<evidence type="ECO:0000256" key="2">
    <source>
        <dbReference type="ARBA" id="ARBA00012759"/>
    </source>
</evidence>
<evidence type="ECO:0000256" key="3">
    <source>
        <dbReference type="SAM" id="MobiDB-lite"/>
    </source>
</evidence>
<dbReference type="PROSITE" id="PS00973">
    <property type="entry name" value="USP_2"/>
    <property type="match status" value="1"/>
</dbReference>
<dbReference type="InterPro" id="IPR018200">
    <property type="entry name" value="USP_CS"/>
</dbReference>
<dbReference type="InterPro" id="IPR001394">
    <property type="entry name" value="Peptidase_C19_UCH"/>
</dbReference>
<feature type="domain" description="USP" evidence="4">
    <location>
        <begin position="1"/>
        <end position="368"/>
    </location>
</feature>
<proteinExistence type="predicted"/>
<dbReference type="PANTHER" id="PTHR21646:SF14">
    <property type="entry name" value="FI05488P"/>
    <property type="match status" value="1"/>
</dbReference>
<protein>
    <recommendedName>
        <fullName evidence="2">ubiquitinyl hydrolase 1</fullName>
        <ecNumber evidence="2">3.4.19.12</ecNumber>
    </recommendedName>
</protein>
<dbReference type="InterPro" id="IPR050185">
    <property type="entry name" value="Ub_carboxyl-term_hydrolase"/>
</dbReference>
<organism evidence="5 6">
    <name type="scientific">Limulus polyphemus</name>
    <name type="common">Atlantic horseshoe crab</name>
    <dbReference type="NCBI Taxonomy" id="6850"/>
    <lineage>
        <taxon>Eukaryota</taxon>
        <taxon>Metazoa</taxon>
        <taxon>Ecdysozoa</taxon>
        <taxon>Arthropoda</taxon>
        <taxon>Chelicerata</taxon>
        <taxon>Merostomata</taxon>
        <taxon>Xiphosura</taxon>
        <taxon>Limulidae</taxon>
        <taxon>Limulus</taxon>
    </lineage>
</organism>